<keyword evidence="3" id="KW-1185">Reference proteome</keyword>
<sequence>MTMASCTRLAASWIIGAAMMAGSTGTALAQVDPATATGRSTDEIVVTAQRSGIPVWRVSGRGTSVVLVGSIGRLVPGTQWNPVALDAALAQADRIMFPEAMDISFGLFSMISLIGKWRAQSTLPKGQTLEAMTSPAQWAQLVALRHRGILKPGFERKHPYHLAVDLGRSLHERRKLVPGADAYVRRYLGKNKDKRVPLAQAGIKEVTAEFFASSPREHVPCLMDVVALVEAGDAGAQSRAAARVARSGAWAARRVPAALAAKVDDGQQRCWPHGGSLERKRDAALGPALWGLLGRPQVTLAVVSLDALAAPGGVLDDLVAAGFDVSGPRWRP</sequence>
<dbReference type="InterPro" id="IPR002816">
    <property type="entry name" value="TraB/PrgY/GumN_fam"/>
</dbReference>
<organism evidence="2 3">
    <name type="scientific">Sphingomonas rubra</name>
    <dbReference type="NCBI Taxonomy" id="634430"/>
    <lineage>
        <taxon>Bacteria</taxon>
        <taxon>Pseudomonadati</taxon>
        <taxon>Pseudomonadota</taxon>
        <taxon>Alphaproteobacteria</taxon>
        <taxon>Sphingomonadales</taxon>
        <taxon>Sphingomonadaceae</taxon>
        <taxon>Sphingomonas</taxon>
    </lineage>
</organism>
<dbReference type="Proteomes" id="UP000199586">
    <property type="component" value="Unassembled WGS sequence"/>
</dbReference>
<dbReference type="RefSeq" id="WP_177200161.1">
    <property type="nucleotide sequence ID" value="NZ_FOXP01000007.1"/>
</dbReference>
<evidence type="ECO:0000256" key="1">
    <source>
        <dbReference type="SAM" id="SignalP"/>
    </source>
</evidence>
<name>A0A1I5TBY3_9SPHN</name>
<feature type="chain" id="PRO_5011544439" evidence="1">
    <location>
        <begin position="30"/>
        <end position="332"/>
    </location>
</feature>
<reference evidence="2 3" key="1">
    <citation type="submission" date="2016-10" db="EMBL/GenBank/DDBJ databases">
        <authorList>
            <person name="de Groot N.N."/>
        </authorList>
    </citation>
    <scope>NUCLEOTIDE SEQUENCE [LARGE SCALE GENOMIC DNA]</scope>
    <source>
        <strain evidence="2 3">CGMCC 1.9113</strain>
    </source>
</reference>
<dbReference type="Pfam" id="PF01963">
    <property type="entry name" value="TraB_PrgY_gumN"/>
    <property type="match status" value="1"/>
</dbReference>
<dbReference type="EMBL" id="FOXP01000007">
    <property type="protein sequence ID" value="SFP80540.1"/>
    <property type="molecule type" value="Genomic_DNA"/>
</dbReference>
<evidence type="ECO:0000313" key="2">
    <source>
        <dbReference type="EMBL" id="SFP80540.1"/>
    </source>
</evidence>
<proteinExistence type="predicted"/>
<dbReference type="AlphaFoldDB" id="A0A1I5TBY3"/>
<gene>
    <name evidence="2" type="ORF">SAMN04488241_107212</name>
</gene>
<evidence type="ECO:0000313" key="3">
    <source>
        <dbReference type="Proteomes" id="UP000199586"/>
    </source>
</evidence>
<accession>A0A1I5TBY3</accession>
<keyword evidence="1" id="KW-0732">Signal</keyword>
<feature type="signal peptide" evidence="1">
    <location>
        <begin position="1"/>
        <end position="29"/>
    </location>
</feature>
<protein>
    <submittedName>
        <fullName evidence="2">TraB family protein</fullName>
    </submittedName>
</protein>